<protein>
    <submittedName>
        <fullName evidence="1">Uncharacterized protein</fullName>
    </submittedName>
</protein>
<keyword evidence="2" id="KW-1185">Reference proteome</keyword>
<evidence type="ECO:0000313" key="2">
    <source>
        <dbReference type="Proteomes" id="UP000184079"/>
    </source>
</evidence>
<dbReference type="Proteomes" id="UP000184079">
    <property type="component" value="Unassembled WGS sequence"/>
</dbReference>
<sequence length="29" mass="3179">MKVLEFIVLQSEGLSNTNLPISEAIVSVF</sequence>
<accession>A0A1M5WHZ0</accession>
<dbReference type="AlphaFoldDB" id="A0A1M5WHZ0"/>
<organism evidence="1 2">
    <name type="scientific">Virgibacillus chiguensis</name>
    <dbReference type="NCBI Taxonomy" id="411959"/>
    <lineage>
        <taxon>Bacteria</taxon>
        <taxon>Bacillati</taxon>
        <taxon>Bacillota</taxon>
        <taxon>Bacilli</taxon>
        <taxon>Bacillales</taxon>
        <taxon>Bacillaceae</taxon>
        <taxon>Virgibacillus</taxon>
    </lineage>
</organism>
<dbReference type="EMBL" id="FQXD01000016">
    <property type="protein sequence ID" value="SHH87179.1"/>
    <property type="molecule type" value="Genomic_DNA"/>
</dbReference>
<evidence type="ECO:0000313" key="1">
    <source>
        <dbReference type="EMBL" id="SHH87179.1"/>
    </source>
</evidence>
<name>A0A1M5WHZ0_9BACI</name>
<proteinExistence type="predicted"/>
<gene>
    <name evidence="1" type="ORF">SAMN05421807_11675</name>
</gene>
<reference evidence="2" key="1">
    <citation type="submission" date="2016-11" db="EMBL/GenBank/DDBJ databases">
        <authorList>
            <person name="Varghese N."/>
            <person name="Submissions S."/>
        </authorList>
    </citation>
    <scope>NUCLEOTIDE SEQUENCE [LARGE SCALE GENOMIC DNA]</scope>
    <source>
        <strain evidence="2">CGMCC 1.6496</strain>
    </source>
</reference>